<dbReference type="PANTHER" id="PTHR33908">
    <property type="entry name" value="MANNOSYLTRANSFERASE YKCB-RELATED"/>
    <property type="match status" value="1"/>
</dbReference>
<feature type="region of interest" description="Disordered" evidence="8">
    <location>
        <begin position="536"/>
        <end position="556"/>
    </location>
</feature>
<reference evidence="10 11" key="1">
    <citation type="submission" date="2019-03" db="EMBL/GenBank/DDBJ databases">
        <title>Genomic Encyclopedia of Archaeal and Bacterial Type Strains, Phase II (KMG-II): from individual species to whole genera.</title>
        <authorList>
            <person name="Goeker M."/>
        </authorList>
    </citation>
    <scope>NUCLEOTIDE SEQUENCE [LARGE SCALE GENOMIC DNA]</scope>
    <source>
        <strain evidence="10 11">DSM 24782</strain>
    </source>
</reference>
<keyword evidence="11" id="KW-1185">Reference proteome</keyword>
<comment type="caution">
    <text evidence="10">The sequence shown here is derived from an EMBL/GenBank/DDBJ whole genome shotgun (WGS) entry which is preliminary data.</text>
</comment>
<feature type="transmembrane region" description="Helical" evidence="9">
    <location>
        <begin position="63"/>
        <end position="82"/>
    </location>
</feature>
<feature type="compositionally biased region" description="Basic and acidic residues" evidence="8">
    <location>
        <begin position="19"/>
        <end position="31"/>
    </location>
</feature>
<organism evidence="10 11">
    <name type="scientific">Amnibacterium kyonggiense</name>
    <dbReference type="NCBI Taxonomy" id="595671"/>
    <lineage>
        <taxon>Bacteria</taxon>
        <taxon>Bacillati</taxon>
        <taxon>Actinomycetota</taxon>
        <taxon>Actinomycetes</taxon>
        <taxon>Micrococcales</taxon>
        <taxon>Microbacteriaceae</taxon>
        <taxon>Amnibacterium</taxon>
    </lineage>
</organism>
<dbReference type="RefSeq" id="WP_133765450.1">
    <property type="nucleotide sequence ID" value="NZ_BAAARP010000001.1"/>
</dbReference>
<feature type="transmembrane region" description="Helical" evidence="9">
    <location>
        <begin position="387"/>
        <end position="406"/>
    </location>
</feature>
<dbReference type="PANTHER" id="PTHR33908:SF11">
    <property type="entry name" value="MEMBRANE PROTEIN"/>
    <property type="match status" value="1"/>
</dbReference>
<evidence type="ECO:0000256" key="5">
    <source>
        <dbReference type="ARBA" id="ARBA00022692"/>
    </source>
</evidence>
<accession>A0A4R7FSF5</accession>
<dbReference type="GO" id="GO:0009103">
    <property type="term" value="P:lipopolysaccharide biosynthetic process"/>
    <property type="evidence" value="ECO:0007669"/>
    <property type="project" value="UniProtKB-ARBA"/>
</dbReference>
<keyword evidence="7 9" id="KW-0472">Membrane</keyword>
<evidence type="ECO:0008006" key="12">
    <source>
        <dbReference type="Google" id="ProtNLM"/>
    </source>
</evidence>
<name>A0A4R7FSF5_9MICO</name>
<evidence type="ECO:0000256" key="2">
    <source>
        <dbReference type="ARBA" id="ARBA00022475"/>
    </source>
</evidence>
<sequence>MPSEPTAPSDVPRPIPVLDRARDAPVEDGVRTPEPGRAGVRLLVERLEPVGMRIGLLGRRLEIVVPVAIGLLAFGLRLMVLLRGGGLGAIGDYDDGVYYTAAASLLHGHLPYRDFLFIQPPGIVIAALPFAAIGTAAGDSVGFALGRVAFELIGGLNAALAYFAVRRFGRTAAIVAGVVLAVLLPAVYSERSILIEPLGTLGILGCLVLLSRRDSALSIVLAGVAAGWAVDVKITYVVPVLVILVLGTRHRLQFAGGVAAALALGYGPFFLPAPVAAFREIVLDQLGRPVSHDLMTRVIDIVGARPVGPLDLLHVTLLMLVLIAIAVGVALTVRGAKVFPVMLLADAALLVLTPSWFEHYADLTAPPLALCCGIAVARLVRRVRPTPVRGALAAVVAVVVLLGGLATDHVEEGRAVPPQFARAVRAVGGCVTTDDPTLLVVTDVLTRDLSEPRCTVWPDVSGWTYDRYAEKDAHGRPVSRADNARWQRAVVAYLEAGHATVLVRPVATGLTVASRRHIYHQPLVLRVGTLGLHLTTTTTGTEARHERHHHLHPHVR</sequence>
<evidence type="ECO:0000256" key="7">
    <source>
        <dbReference type="ARBA" id="ARBA00023136"/>
    </source>
</evidence>
<feature type="transmembrane region" description="Helical" evidence="9">
    <location>
        <begin position="363"/>
        <end position="380"/>
    </location>
</feature>
<dbReference type="EMBL" id="SOAM01000001">
    <property type="protein sequence ID" value="TDS80773.1"/>
    <property type="molecule type" value="Genomic_DNA"/>
</dbReference>
<dbReference type="Proteomes" id="UP000295344">
    <property type="component" value="Unassembled WGS sequence"/>
</dbReference>
<dbReference type="GO" id="GO:0005886">
    <property type="term" value="C:plasma membrane"/>
    <property type="evidence" value="ECO:0007669"/>
    <property type="project" value="UniProtKB-SubCell"/>
</dbReference>
<evidence type="ECO:0000256" key="9">
    <source>
        <dbReference type="SAM" id="Phobius"/>
    </source>
</evidence>
<keyword evidence="5 9" id="KW-0812">Transmembrane</keyword>
<dbReference type="AlphaFoldDB" id="A0A4R7FSF5"/>
<dbReference type="GO" id="GO:0016763">
    <property type="term" value="F:pentosyltransferase activity"/>
    <property type="evidence" value="ECO:0007669"/>
    <property type="project" value="TreeGrafter"/>
</dbReference>
<feature type="transmembrane region" description="Helical" evidence="9">
    <location>
        <begin position="252"/>
        <end position="271"/>
    </location>
</feature>
<feature type="transmembrane region" description="Helical" evidence="9">
    <location>
        <begin position="338"/>
        <end position="357"/>
    </location>
</feature>
<evidence type="ECO:0000256" key="1">
    <source>
        <dbReference type="ARBA" id="ARBA00004651"/>
    </source>
</evidence>
<feature type="transmembrane region" description="Helical" evidence="9">
    <location>
        <begin position="312"/>
        <end position="331"/>
    </location>
</feature>
<protein>
    <recommendedName>
        <fullName evidence="12">Dolichyl-phosphate-mannose-protein mannosyltransferase</fullName>
    </recommendedName>
</protein>
<feature type="transmembrane region" description="Helical" evidence="9">
    <location>
        <begin position="193"/>
        <end position="210"/>
    </location>
</feature>
<evidence type="ECO:0000256" key="6">
    <source>
        <dbReference type="ARBA" id="ARBA00022989"/>
    </source>
</evidence>
<keyword evidence="4" id="KW-0808">Transferase</keyword>
<feature type="compositionally biased region" description="Basic residues" evidence="8">
    <location>
        <begin position="546"/>
        <end position="556"/>
    </location>
</feature>
<dbReference type="OrthoDB" id="5485682at2"/>
<dbReference type="InterPro" id="IPR050297">
    <property type="entry name" value="LipidA_mod_glycosyltrf_83"/>
</dbReference>
<keyword evidence="2" id="KW-1003">Cell membrane</keyword>
<proteinExistence type="predicted"/>
<evidence type="ECO:0000313" key="10">
    <source>
        <dbReference type="EMBL" id="TDS80773.1"/>
    </source>
</evidence>
<feature type="transmembrane region" description="Helical" evidence="9">
    <location>
        <begin position="171"/>
        <end position="188"/>
    </location>
</feature>
<feature type="region of interest" description="Disordered" evidence="8">
    <location>
        <begin position="1"/>
        <end position="33"/>
    </location>
</feature>
<evidence type="ECO:0000256" key="4">
    <source>
        <dbReference type="ARBA" id="ARBA00022679"/>
    </source>
</evidence>
<evidence type="ECO:0000256" key="8">
    <source>
        <dbReference type="SAM" id="MobiDB-lite"/>
    </source>
</evidence>
<comment type="subcellular location">
    <subcellularLocation>
        <location evidence="1">Cell membrane</location>
        <topology evidence="1">Multi-pass membrane protein</topology>
    </subcellularLocation>
</comment>
<feature type="transmembrane region" description="Helical" evidence="9">
    <location>
        <begin position="148"/>
        <end position="165"/>
    </location>
</feature>
<gene>
    <name evidence="10" type="ORF">CLV52_1342</name>
</gene>
<evidence type="ECO:0000313" key="11">
    <source>
        <dbReference type="Proteomes" id="UP000295344"/>
    </source>
</evidence>
<feature type="transmembrane region" description="Helical" evidence="9">
    <location>
        <begin position="115"/>
        <end position="136"/>
    </location>
</feature>
<feature type="transmembrane region" description="Helical" evidence="9">
    <location>
        <begin position="216"/>
        <end position="245"/>
    </location>
</feature>
<keyword evidence="6 9" id="KW-1133">Transmembrane helix</keyword>
<keyword evidence="3" id="KW-0328">Glycosyltransferase</keyword>
<evidence type="ECO:0000256" key="3">
    <source>
        <dbReference type="ARBA" id="ARBA00022676"/>
    </source>
</evidence>